<dbReference type="Proteomes" id="UP000006426">
    <property type="component" value="Plasmid pmppla107"/>
</dbReference>
<accession>A0AAD0PWY2</accession>
<reference evidence="1 2" key="1">
    <citation type="journal article" date="2011" name="PLoS Pathog.">
        <title>Dynamic evolution of pathogenicity revealed by sequencing and comparative genomics of 19 Pseudomonas syringae isolates.</title>
        <authorList>
            <person name="Baltrus D.A."/>
            <person name="Nishimura M.T."/>
            <person name="Romanchuk A."/>
            <person name="Chang J.H."/>
            <person name="Mukhtar M.S."/>
            <person name="Cherkis K."/>
            <person name="Roach J."/>
            <person name="Grant S.R."/>
            <person name="Jones C.D."/>
            <person name="Dangl J.L."/>
        </authorList>
    </citation>
    <scope>NUCLEOTIDE SEQUENCE [LARGE SCALE GENOMIC DNA]</scope>
    <source>
        <strain evidence="1 2">M301315</strain>
    </source>
</reference>
<sequence length="200" mass="21887">MHDKNLEELHDKNAIPALLLEGVVPLSEVLQSIQLGEYTGRWMVEQVFALAQIKPDVLRAGDHASRESAFDTPKAVAAMHCLEALISCPFTRNSLVNYIWKSVGCRHQEWLTKAVSRLSPEAAILLALGKPGGDRISKHLQESSKALMGHISGISDHDMVDFAHHHSCFSTLYDLTGNKAILKAASPADRDKIMAGDLGL</sequence>
<keyword evidence="1" id="KW-0614">Plasmid</keyword>
<name>A0AAD0PWY2_PSEAV</name>
<dbReference type="EMBL" id="CP031226">
    <property type="protein sequence ID" value="AXH60241.1"/>
    <property type="molecule type" value="Genomic_DNA"/>
</dbReference>
<geneLocation type="plasmid" evidence="2">
    <name>pmppla107</name>
</geneLocation>
<dbReference type="GeneID" id="39474809"/>
<dbReference type="AlphaFoldDB" id="A0AAD0PWY2"/>
<protein>
    <submittedName>
        <fullName evidence="1">Uncharacterized protein</fullName>
    </submittedName>
</protein>
<dbReference type="RefSeq" id="WP_005742635.1">
    <property type="nucleotide sequence ID" value="NZ_CP031226.1"/>
</dbReference>
<evidence type="ECO:0000313" key="2">
    <source>
        <dbReference type="Proteomes" id="UP000006426"/>
    </source>
</evidence>
<gene>
    <name evidence="1" type="ORF">PLA107_034205</name>
</gene>
<organism evidence="1 2">
    <name type="scientific">Pseudomonas amygdali pv. lachrymans str. M301315</name>
    <dbReference type="NCBI Taxonomy" id="629260"/>
    <lineage>
        <taxon>Bacteria</taxon>
        <taxon>Pseudomonadati</taxon>
        <taxon>Pseudomonadota</taxon>
        <taxon>Gammaproteobacteria</taxon>
        <taxon>Pseudomonadales</taxon>
        <taxon>Pseudomonadaceae</taxon>
        <taxon>Pseudomonas</taxon>
        <taxon>Pseudomonas amygdali</taxon>
    </lineage>
</organism>
<proteinExistence type="predicted"/>
<evidence type="ECO:0000313" key="1">
    <source>
        <dbReference type="EMBL" id="AXH60241.1"/>
    </source>
</evidence>